<dbReference type="EMBL" id="JBHUHT010000007">
    <property type="protein sequence ID" value="MFD2094761.1"/>
    <property type="molecule type" value="Genomic_DNA"/>
</dbReference>
<dbReference type="EC" id="2.4.-.-" evidence="3"/>
<keyword evidence="1" id="KW-0812">Transmembrane</keyword>
<dbReference type="CDD" id="cd00761">
    <property type="entry name" value="Glyco_tranf_GTA_type"/>
    <property type="match status" value="1"/>
</dbReference>
<dbReference type="RefSeq" id="WP_345338245.1">
    <property type="nucleotide sequence ID" value="NZ_BAABLI010000004.1"/>
</dbReference>
<dbReference type="GO" id="GO:0016757">
    <property type="term" value="F:glycosyltransferase activity"/>
    <property type="evidence" value="ECO:0007669"/>
    <property type="project" value="UniProtKB-KW"/>
</dbReference>
<organism evidence="3 4">
    <name type="scientific">Corallincola platygyrae</name>
    <dbReference type="NCBI Taxonomy" id="1193278"/>
    <lineage>
        <taxon>Bacteria</taxon>
        <taxon>Pseudomonadati</taxon>
        <taxon>Pseudomonadota</taxon>
        <taxon>Gammaproteobacteria</taxon>
        <taxon>Alteromonadales</taxon>
        <taxon>Psychromonadaceae</taxon>
        <taxon>Corallincola</taxon>
    </lineage>
</organism>
<dbReference type="Pfam" id="PF00535">
    <property type="entry name" value="Glycos_transf_2"/>
    <property type="match status" value="1"/>
</dbReference>
<evidence type="ECO:0000259" key="2">
    <source>
        <dbReference type="Pfam" id="PF00535"/>
    </source>
</evidence>
<keyword evidence="4" id="KW-1185">Reference proteome</keyword>
<keyword evidence="3" id="KW-0328">Glycosyltransferase</keyword>
<keyword evidence="1" id="KW-0472">Membrane</keyword>
<evidence type="ECO:0000313" key="4">
    <source>
        <dbReference type="Proteomes" id="UP001597380"/>
    </source>
</evidence>
<name>A0ABW4XGX2_9GAMM</name>
<dbReference type="InterPro" id="IPR029044">
    <property type="entry name" value="Nucleotide-diphossugar_trans"/>
</dbReference>
<keyword evidence="1" id="KW-1133">Transmembrane helix</keyword>
<evidence type="ECO:0000256" key="1">
    <source>
        <dbReference type="SAM" id="Phobius"/>
    </source>
</evidence>
<comment type="caution">
    <text evidence="3">The sequence shown here is derived from an EMBL/GenBank/DDBJ whole genome shotgun (WGS) entry which is preliminary data.</text>
</comment>
<feature type="domain" description="Glycosyltransferase 2-like" evidence="2">
    <location>
        <begin position="15"/>
        <end position="153"/>
    </location>
</feature>
<dbReference type="SUPFAM" id="SSF53448">
    <property type="entry name" value="Nucleotide-diphospho-sugar transferases"/>
    <property type="match status" value="1"/>
</dbReference>
<dbReference type="Proteomes" id="UP001597380">
    <property type="component" value="Unassembled WGS sequence"/>
</dbReference>
<dbReference type="Gene3D" id="3.90.550.10">
    <property type="entry name" value="Spore Coat Polysaccharide Biosynthesis Protein SpsA, Chain A"/>
    <property type="match status" value="1"/>
</dbReference>
<sequence>MTEPMNQRNQKKALTIAIPTFDRNVRLENSLKALISEVEKSNYLVDIKVLDNCSPNPVSETLSSEVLNCEFLEVIRQPYNIGMCANILNCFEVCDTEWLWILGDDDEVTHGSVDKIHSDILNSESVCINFNTDIISSGRERISRTINGIEGVLNDMDGYSNLLFISTNIYRCASLRKHIRFGYDFAYSMQPHTALLFMSLAKDFSKIDVSSERIVNWHKAENDQTWSQTKMIAARSVLLELPLGLNDKLFDKFKKFLLQGYPAKKILIKSAIEISSDSTLDKLAKTNLIKQVYLRNYRLASLCLPLLFLAVSMVKYATVRTMVMKALSVVGIRDFKRSKNLYQRM</sequence>
<protein>
    <submittedName>
        <fullName evidence="3">Glycosyltransferase family 2 protein</fullName>
        <ecNumber evidence="3">2.4.-.-</ecNumber>
    </submittedName>
</protein>
<proteinExistence type="predicted"/>
<dbReference type="InterPro" id="IPR001173">
    <property type="entry name" value="Glyco_trans_2-like"/>
</dbReference>
<accession>A0ABW4XGX2</accession>
<keyword evidence="3" id="KW-0808">Transferase</keyword>
<evidence type="ECO:0000313" key="3">
    <source>
        <dbReference type="EMBL" id="MFD2094761.1"/>
    </source>
</evidence>
<feature type="transmembrane region" description="Helical" evidence="1">
    <location>
        <begin position="297"/>
        <end position="317"/>
    </location>
</feature>
<gene>
    <name evidence="3" type="ORF">ACFSJ3_02110</name>
</gene>
<reference evidence="4" key="1">
    <citation type="journal article" date="2019" name="Int. J. Syst. Evol. Microbiol.">
        <title>The Global Catalogue of Microorganisms (GCM) 10K type strain sequencing project: providing services to taxonomists for standard genome sequencing and annotation.</title>
        <authorList>
            <consortium name="The Broad Institute Genomics Platform"/>
            <consortium name="The Broad Institute Genome Sequencing Center for Infectious Disease"/>
            <person name="Wu L."/>
            <person name="Ma J."/>
        </authorList>
    </citation>
    <scope>NUCLEOTIDE SEQUENCE [LARGE SCALE GENOMIC DNA]</scope>
    <source>
        <strain evidence="4">CGMCC 1.10992</strain>
    </source>
</reference>